<dbReference type="InterPro" id="IPR036737">
    <property type="entry name" value="OmpA-like_sf"/>
</dbReference>
<evidence type="ECO:0000256" key="6">
    <source>
        <dbReference type="SAM" id="SignalP"/>
    </source>
</evidence>
<dbReference type="PANTHER" id="PTHR30329:SF21">
    <property type="entry name" value="LIPOPROTEIN YIAD-RELATED"/>
    <property type="match status" value="1"/>
</dbReference>
<sequence length="205" mass="21326">MPFKVLTFCAFAAVVPSAVAAQGLPTPEHCAALWQGYGVTTEACRTALAGGTDGAAVPAAVRPAAREGLAQEEGAAPSAPSDPAGADGLTPWMEANHIFFTQGGSSLDDAARERIRLLAQVLETRSLRGSCLRLVGHADTVGSAAGNERLSMQRAETVAQELRRWLSAPERVGAVLGAGEGQSLAGFEPEAPENRRVAIHARDCR</sequence>
<dbReference type="PANTHER" id="PTHR30329">
    <property type="entry name" value="STATOR ELEMENT OF FLAGELLAR MOTOR COMPLEX"/>
    <property type="match status" value="1"/>
</dbReference>
<evidence type="ECO:0000313" key="9">
    <source>
        <dbReference type="Proteomes" id="UP000248311"/>
    </source>
</evidence>
<gene>
    <name evidence="8" type="ORF">DFP88_101671</name>
</gene>
<accession>A0A318SZY2</accession>
<evidence type="ECO:0000259" key="7">
    <source>
        <dbReference type="PROSITE" id="PS51123"/>
    </source>
</evidence>
<dbReference type="EMBL" id="QJTE01000001">
    <property type="protein sequence ID" value="PYE85996.1"/>
    <property type="molecule type" value="Genomic_DNA"/>
</dbReference>
<dbReference type="PROSITE" id="PS51123">
    <property type="entry name" value="OMPA_2"/>
    <property type="match status" value="1"/>
</dbReference>
<dbReference type="InterPro" id="IPR050330">
    <property type="entry name" value="Bact_OuterMem_StrucFunc"/>
</dbReference>
<dbReference type="PRINTS" id="PR01021">
    <property type="entry name" value="OMPADOMAIN"/>
</dbReference>
<proteinExistence type="predicted"/>
<dbReference type="SUPFAM" id="SSF103088">
    <property type="entry name" value="OmpA-like"/>
    <property type="match status" value="1"/>
</dbReference>
<feature type="chain" id="PRO_5016263116" evidence="6">
    <location>
        <begin position="21"/>
        <end position="205"/>
    </location>
</feature>
<comment type="subcellular location">
    <subcellularLocation>
        <location evidence="1">Cell outer membrane</location>
    </subcellularLocation>
</comment>
<dbReference type="Proteomes" id="UP000248311">
    <property type="component" value="Unassembled WGS sequence"/>
</dbReference>
<feature type="signal peptide" evidence="6">
    <location>
        <begin position="1"/>
        <end position="20"/>
    </location>
</feature>
<evidence type="ECO:0000256" key="5">
    <source>
        <dbReference type="SAM" id="MobiDB-lite"/>
    </source>
</evidence>
<dbReference type="CDD" id="cd07185">
    <property type="entry name" value="OmpA_C-like"/>
    <property type="match status" value="1"/>
</dbReference>
<feature type="domain" description="OmpA-like" evidence="7">
    <location>
        <begin position="87"/>
        <end position="205"/>
    </location>
</feature>
<evidence type="ECO:0000256" key="4">
    <source>
        <dbReference type="PROSITE-ProRule" id="PRU00473"/>
    </source>
</evidence>
<dbReference type="AlphaFoldDB" id="A0A318SZY2"/>
<evidence type="ECO:0000256" key="3">
    <source>
        <dbReference type="ARBA" id="ARBA00023237"/>
    </source>
</evidence>
<keyword evidence="6" id="KW-0732">Signal</keyword>
<dbReference type="InterPro" id="IPR006665">
    <property type="entry name" value="OmpA-like"/>
</dbReference>
<evidence type="ECO:0000313" key="8">
    <source>
        <dbReference type="EMBL" id="PYE85996.1"/>
    </source>
</evidence>
<feature type="compositionally biased region" description="Low complexity" evidence="5">
    <location>
        <begin position="74"/>
        <end position="88"/>
    </location>
</feature>
<dbReference type="RefSeq" id="WP_110812998.1">
    <property type="nucleotide sequence ID" value="NZ_QJTE01000001.1"/>
</dbReference>
<keyword evidence="9" id="KW-1185">Reference proteome</keyword>
<evidence type="ECO:0000256" key="2">
    <source>
        <dbReference type="ARBA" id="ARBA00023136"/>
    </source>
</evidence>
<dbReference type="Gene3D" id="3.30.1330.60">
    <property type="entry name" value="OmpA-like domain"/>
    <property type="match status" value="1"/>
</dbReference>
<comment type="caution">
    <text evidence="8">The sequence shown here is derived from an EMBL/GenBank/DDBJ whole genome shotgun (WGS) entry which is preliminary data.</text>
</comment>
<keyword evidence="2 4" id="KW-0472">Membrane</keyword>
<reference evidence="8 9" key="1">
    <citation type="submission" date="2018-06" db="EMBL/GenBank/DDBJ databases">
        <title>Genomic Encyclopedia of Type Strains, Phase III (KMG-III): the genomes of soil and plant-associated and newly described type strains.</title>
        <authorList>
            <person name="Whitman W."/>
        </authorList>
    </citation>
    <scope>NUCLEOTIDE SEQUENCE [LARGE SCALE GENOMIC DNA]</scope>
    <source>
        <strain evidence="8 9">CECT 9025</strain>
    </source>
</reference>
<dbReference type="GO" id="GO:0009279">
    <property type="term" value="C:cell outer membrane"/>
    <property type="evidence" value="ECO:0007669"/>
    <property type="project" value="UniProtKB-SubCell"/>
</dbReference>
<dbReference type="Pfam" id="PF00691">
    <property type="entry name" value="OmpA"/>
    <property type="match status" value="1"/>
</dbReference>
<dbReference type="OrthoDB" id="7876359at2"/>
<keyword evidence="3" id="KW-0998">Cell outer membrane</keyword>
<name>A0A318SZY2_9RHOB</name>
<evidence type="ECO:0000256" key="1">
    <source>
        <dbReference type="ARBA" id="ARBA00004442"/>
    </source>
</evidence>
<protein>
    <submittedName>
        <fullName evidence="8">Outer membrane protein OmpA-like peptidoglycan-associated protein</fullName>
    </submittedName>
</protein>
<organism evidence="8 9">
    <name type="scientific">Pseudoroseicyclus aestuarii</name>
    <dbReference type="NCBI Taxonomy" id="1795041"/>
    <lineage>
        <taxon>Bacteria</taxon>
        <taxon>Pseudomonadati</taxon>
        <taxon>Pseudomonadota</taxon>
        <taxon>Alphaproteobacteria</taxon>
        <taxon>Rhodobacterales</taxon>
        <taxon>Paracoccaceae</taxon>
        <taxon>Pseudoroseicyclus</taxon>
    </lineage>
</organism>
<feature type="region of interest" description="Disordered" evidence="5">
    <location>
        <begin position="66"/>
        <end position="88"/>
    </location>
</feature>
<dbReference type="InterPro" id="IPR006664">
    <property type="entry name" value="OMP_bac"/>
</dbReference>